<name>A0AAD6TRQ6_9AGAR</name>
<dbReference type="AlphaFoldDB" id="A0AAD6TRQ6"/>
<dbReference type="Proteomes" id="UP001222325">
    <property type="component" value="Unassembled WGS sequence"/>
</dbReference>
<evidence type="ECO:0000256" key="1">
    <source>
        <dbReference type="SAM" id="SignalP"/>
    </source>
</evidence>
<keyword evidence="1" id="KW-0732">Signal</keyword>
<protein>
    <recommendedName>
        <fullName evidence="4">Secreted protein</fullName>
    </recommendedName>
</protein>
<reference evidence="2" key="1">
    <citation type="submission" date="2023-03" db="EMBL/GenBank/DDBJ databases">
        <title>Massive genome expansion in bonnet fungi (Mycena s.s.) driven by repeated elements and novel gene families across ecological guilds.</title>
        <authorList>
            <consortium name="Lawrence Berkeley National Laboratory"/>
            <person name="Harder C.B."/>
            <person name="Miyauchi S."/>
            <person name="Viragh M."/>
            <person name="Kuo A."/>
            <person name="Thoen E."/>
            <person name="Andreopoulos B."/>
            <person name="Lu D."/>
            <person name="Skrede I."/>
            <person name="Drula E."/>
            <person name="Henrissat B."/>
            <person name="Morin E."/>
            <person name="Kohler A."/>
            <person name="Barry K."/>
            <person name="LaButti K."/>
            <person name="Morin E."/>
            <person name="Salamov A."/>
            <person name="Lipzen A."/>
            <person name="Mereny Z."/>
            <person name="Hegedus B."/>
            <person name="Baldrian P."/>
            <person name="Stursova M."/>
            <person name="Weitz H."/>
            <person name="Taylor A."/>
            <person name="Grigoriev I.V."/>
            <person name="Nagy L.G."/>
            <person name="Martin F."/>
            <person name="Kauserud H."/>
        </authorList>
    </citation>
    <scope>NUCLEOTIDE SEQUENCE</scope>
    <source>
        <strain evidence="2">CBHHK173m</strain>
    </source>
</reference>
<evidence type="ECO:0008006" key="4">
    <source>
        <dbReference type="Google" id="ProtNLM"/>
    </source>
</evidence>
<organism evidence="2 3">
    <name type="scientific">Mycena belliarum</name>
    <dbReference type="NCBI Taxonomy" id="1033014"/>
    <lineage>
        <taxon>Eukaryota</taxon>
        <taxon>Fungi</taxon>
        <taxon>Dikarya</taxon>
        <taxon>Basidiomycota</taxon>
        <taxon>Agaricomycotina</taxon>
        <taxon>Agaricomycetes</taxon>
        <taxon>Agaricomycetidae</taxon>
        <taxon>Agaricales</taxon>
        <taxon>Marasmiineae</taxon>
        <taxon>Mycenaceae</taxon>
        <taxon>Mycena</taxon>
    </lineage>
</organism>
<keyword evidence="3" id="KW-1185">Reference proteome</keyword>
<evidence type="ECO:0000313" key="2">
    <source>
        <dbReference type="EMBL" id="KAJ7077016.1"/>
    </source>
</evidence>
<accession>A0AAD6TRQ6</accession>
<feature type="signal peptide" evidence="1">
    <location>
        <begin position="1"/>
        <end position="17"/>
    </location>
</feature>
<evidence type="ECO:0000313" key="3">
    <source>
        <dbReference type="Proteomes" id="UP001222325"/>
    </source>
</evidence>
<proteinExistence type="predicted"/>
<feature type="chain" id="PRO_5041897101" description="Secreted protein" evidence="1">
    <location>
        <begin position="18"/>
        <end position="81"/>
    </location>
</feature>
<gene>
    <name evidence="2" type="ORF">B0H15DRAFT_862831</name>
</gene>
<comment type="caution">
    <text evidence="2">The sequence shown here is derived from an EMBL/GenBank/DDBJ whole genome shotgun (WGS) entry which is preliminary data.</text>
</comment>
<sequence>MLVSTSLLFVSTSLLFALCPLPGPPPFRALLLPCVPATSCLTLPRIPPHAPSVVAPPPPLCLPPLCAFHSTSTLISTSTVP</sequence>
<dbReference type="EMBL" id="JARJCN010000076">
    <property type="protein sequence ID" value="KAJ7077016.1"/>
    <property type="molecule type" value="Genomic_DNA"/>
</dbReference>